<dbReference type="Pfam" id="PF05617">
    <property type="entry name" value="Prolamin_like"/>
    <property type="match status" value="1"/>
</dbReference>
<keyword evidence="1 2" id="KW-0732">Signal</keyword>
<organism evidence="4">
    <name type="scientific">Manihot esculenta</name>
    <name type="common">Cassava</name>
    <name type="synonym">Jatropha manihot</name>
    <dbReference type="NCBI Taxonomy" id="3983"/>
    <lineage>
        <taxon>Eukaryota</taxon>
        <taxon>Viridiplantae</taxon>
        <taxon>Streptophyta</taxon>
        <taxon>Embryophyta</taxon>
        <taxon>Tracheophyta</taxon>
        <taxon>Spermatophyta</taxon>
        <taxon>Magnoliopsida</taxon>
        <taxon>eudicotyledons</taxon>
        <taxon>Gunneridae</taxon>
        <taxon>Pentapetalae</taxon>
        <taxon>rosids</taxon>
        <taxon>fabids</taxon>
        <taxon>Malpighiales</taxon>
        <taxon>Euphorbiaceae</taxon>
        <taxon>Crotonoideae</taxon>
        <taxon>Manihoteae</taxon>
        <taxon>Manihot</taxon>
    </lineage>
</organism>
<accession>A0A2C9V7A4</accession>
<dbReference type="PANTHER" id="PTHR31181:SF67">
    <property type="entry name" value="PROLAMIN-LIKE PROTEIN (DUF1278)"/>
    <property type="match status" value="1"/>
</dbReference>
<feature type="chain" id="PRO_5011976860" description="Prolamin-like domain-containing protein" evidence="2">
    <location>
        <begin position="25"/>
        <end position="117"/>
    </location>
</feature>
<dbReference type="GO" id="GO:0009567">
    <property type="term" value="P:double fertilization forming a zygote and endosperm"/>
    <property type="evidence" value="ECO:0000318"/>
    <property type="project" value="GO_Central"/>
</dbReference>
<dbReference type="GO" id="GO:2000008">
    <property type="term" value="P:regulation of protein localization to cell surface"/>
    <property type="evidence" value="ECO:0000318"/>
    <property type="project" value="GO_Central"/>
</dbReference>
<gene>
    <name evidence="4" type="ORF">MANES_09G028300</name>
</gene>
<reference evidence="4" key="1">
    <citation type="submission" date="2016-02" db="EMBL/GenBank/DDBJ databases">
        <title>WGS assembly of Manihot esculenta.</title>
        <authorList>
            <person name="Bredeson J.V."/>
            <person name="Prochnik S.E."/>
            <person name="Lyons J.B."/>
            <person name="Schmutz J."/>
            <person name="Grimwood J."/>
            <person name="Vrebalov J."/>
            <person name="Bart R.S."/>
            <person name="Amuge T."/>
            <person name="Ferguson M.E."/>
            <person name="Green R."/>
            <person name="Putnam N."/>
            <person name="Stites J."/>
            <person name="Rounsley S."/>
            <person name="Rokhsar D.S."/>
        </authorList>
    </citation>
    <scope>NUCLEOTIDE SEQUENCE [LARGE SCALE GENOMIC DNA]</scope>
    <source>
        <tissue evidence="4">Leaf</tissue>
    </source>
</reference>
<feature type="domain" description="Prolamin-like" evidence="3">
    <location>
        <begin position="52"/>
        <end position="114"/>
    </location>
</feature>
<proteinExistence type="predicted"/>
<evidence type="ECO:0000259" key="3">
    <source>
        <dbReference type="Pfam" id="PF05617"/>
    </source>
</evidence>
<sequence length="117" mass="13200">MKTQFAILLLVLLCSVDFFPQGLARPWLEAFDEEGIQNFALPPITHEPNVSKCLKIFHEEKICVGEILLSIRNHKVIVDPRCCSLVDKISEDCSGTCFAGLTESFFSIVLKNYCAYK</sequence>
<dbReference type="GO" id="GO:0031982">
    <property type="term" value="C:vesicle"/>
    <property type="evidence" value="ECO:0000318"/>
    <property type="project" value="GO_Central"/>
</dbReference>
<dbReference type="GO" id="GO:0005576">
    <property type="term" value="C:extracellular region"/>
    <property type="evidence" value="ECO:0000318"/>
    <property type="project" value="GO_Central"/>
</dbReference>
<dbReference type="GO" id="GO:0080155">
    <property type="term" value="P:regulation of double fertilization forming a zygote and endosperm"/>
    <property type="evidence" value="ECO:0000318"/>
    <property type="project" value="GO_Central"/>
</dbReference>
<dbReference type="AlphaFoldDB" id="A0A2C9V7A4"/>
<protein>
    <recommendedName>
        <fullName evidence="3">Prolamin-like domain-containing protein</fullName>
    </recommendedName>
</protein>
<dbReference type="InterPro" id="IPR008502">
    <property type="entry name" value="Prolamin-like"/>
</dbReference>
<evidence type="ECO:0000313" key="4">
    <source>
        <dbReference type="EMBL" id="OAY40515.1"/>
    </source>
</evidence>
<dbReference type="EMBL" id="CM004395">
    <property type="protein sequence ID" value="OAY40515.1"/>
    <property type="molecule type" value="Genomic_DNA"/>
</dbReference>
<evidence type="ECO:0000256" key="2">
    <source>
        <dbReference type="SAM" id="SignalP"/>
    </source>
</evidence>
<evidence type="ECO:0000256" key="1">
    <source>
        <dbReference type="ARBA" id="ARBA00022729"/>
    </source>
</evidence>
<dbReference type="PANTHER" id="PTHR31181">
    <property type="entry name" value="EGG CELL-SECRETED PROTEIN 1.4"/>
    <property type="match status" value="1"/>
</dbReference>
<name>A0A2C9V7A4_MANES</name>
<feature type="signal peptide" evidence="2">
    <location>
        <begin position="1"/>
        <end position="24"/>
    </location>
</feature>